<comment type="caution">
    <text evidence="2">The sequence shown here is derived from an EMBL/GenBank/DDBJ whole genome shotgun (WGS) entry which is preliminary data.</text>
</comment>
<evidence type="ECO:0000313" key="2">
    <source>
        <dbReference type="EMBL" id="GAA3538326.1"/>
    </source>
</evidence>
<protein>
    <submittedName>
        <fullName evidence="2">Uncharacterized protein</fullName>
    </submittedName>
</protein>
<keyword evidence="3" id="KW-1185">Reference proteome</keyword>
<evidence type="ECO:0000256" key="1">
    <source>
        <dbReference type="SAM" id="MobiDB-lite"/>
    </source>
</evidence>
<name>A0ABP6VR61_9ACTN</name>
<evidence type="ECO:0000313" key="3">
    <source>
        <dbReference type="Proteomes" id="UP001500707"/>
    </source>
</evidence>
<proteinExistence type="predicted"/>
<dbReference type="Proteomes" id="UP001500707">
    <property type="component" value="Unassembled WGS sequence"/>
</dbReference>
<accession>A0ABP6VR61</accession>
<gene>
    <name evidence="2" type="ORF">GCM10022295_20540</name>
</gene>
<sequence>MPGLGGGVREPRVAEGFRPAAPTRPSPIQERCPFDPGLLLGLPPRPRFGLNGLVLKRRTG</sequence>
<reference evidence="3" key="1">
    <citation type="journal article" date="2019" name="Int. J. Syst. Evol. Microbiol.">
        <title>The Global Catalogue of Microorganisms (GCM) 10K type strain sequencing project: providing services to taxonomists for standard genome sequencing and annotation.</title>
        <authorList>
            <consortium name="The Broad Institute Genomics Platform"/>
            <consortium name="The Broad Institute Genome Sequencing Center for Infectious Disease"/>
            <person name="Wu L."/>
            <person name="Ma J."/>
        </authorList>
    </citation>
    <scope>NUCLEOTIDE SEQUENCE [LARGE SCALE GENOMIC DNA]</scope>
    <source>
        <strain evidence="3">JCM 17656</strain>
    </source>
</reference>
<organism evidence="2 3">
    <name type="scientific">Streptomyces osmaniensis</name>
    <dbReference type="NCBI Taxonomy" id="593134"/>
    <lineage>
        <taxon>Bacteria</taxon>
        <taxon>Bacillati</taxon>
        <taxon>Actinomycetota</taxon>
        <taxon>Actinomycetes</taxon>
        <taxon>Kitasatosporales</taxon>
        <taxon>Streptomycetaceae</taxon>
        <taxon>Streptomyces</taxon>
    </lineage>
</organism>
<dbReference type="EMBL" id="BAABCE010000004">
    <property type="protein sequence ID" value="GAA3538326.1"/>
    <property type="molecule type" value="Genomic_DNA"/>
</dbReference>
<feature type="region of interest" description="Disordered" evidence="1">
    <location>
        <begin position="1"/>
        <end position="30"/>
    </location>
</feature>